<sequence>MTPPLSPSPAATALETHSLLPGFEAEGLTRRFPFEICLPLCWLFLFSTRNMRIQGKIAYGNTDGLCSLLFLMTSPKFARCFKANCSTYRKSCFMKWLCKIFKGASHAARNGWCPQIVREPANGFTFFAFTSEFLFRLSQGVSYHTGGNWYET</sequence>
<gene>
    <name evidence="2" type="primary">LOC103713090</name>
</gene>
<dbReference type="KEGG" id="pda:103713090"/>
<dbReference type="RefSeq" id="XP_008798081.1">
    <property type="nucleotide sequence ID" value="XM_008799859.3"/>
</dbReference>
<evidence type="ECO:0000313" key="1">
    <source>
        <dbReference type="Proteomes" id="UP000228380"/>
    </source>
</evidence>
<name>A0A8B7CFE5_PHODC</name>
<dbReference type="GeneID" id="103713090"/>
<reference evidence="2" key="2">
    <citation type="submission" date="2025-08" db="UniProtKB">
        <authorList>
            <consortium name="RefSeq"/>
        </authorList>
    </citation>
    <scope>IDENTIFICATION</scope>
    <source>
        <tissue evidence="2">Young leaves</tissue>
    </source>
</reference>
<evidence type="ECO:0000313" key="2">
    <source>
        <dbReference type="RefSeq" id="XP_008798081.1"/>
    </source>
</evidence>
<accession>A0A8B7CFE5</accession>
<reference evidence="1" key="1">
    <citation type="journal article" date="2019" name="Nat. Commun.">
        <title>Genome-wide association mapping of date palm fruit traits.</title>
        <authorList>
            <person name="Hazzouri K.M."/>
            <person name="Gros-Balthazard M."/>
            <person name="Flowers J.M."/>
            <person name="Copetti D."/>
            <person name="Lemansour A."/>
            <person name="Lebrun M."/>
            <person name="Masmoudi K."/>
            <person name="Ferrand S."/>
            <person name="Dhar M.I."/>
            <person name="Fresquez Z.A."/>
            <person name="Rosas U."/>
            <person name="Zhang J."/>
            <person name="Talag J."/>
            <person name="Lee S."/>
            <person name="Kudrna D."/>
            <person name="Powell R.F."/>
            <person name="Leitch I.J."/>
            <person name="Krueger R.R."/>
            <person name="Wing R.A."/>
            <person name="Amiri K.M.A."/>
            <person name="Purugganan M.D."/>
        </authorList>
    </citation>
    <scope>NUCLEOTIDE SEQUENCE [LARGE SCALE GENOMIC DNA]</scope>
    <source>
        <strain evidence="1">cv. Khalas</strain>
    </source>
</reference>
<proteinExistence type="predicted"/>
<keyword evidence="1" id="KW-1185">Reference proteome</keyword>
<dbReference type="Proteomes" id="UP000228380">
    <property type="component" value="Chromosome 12"/>
</dbReference>
<protein>
    <submittedName>
        <fullName evidence="2">Uncharacterized protein LOC103713090 isoform X2</fullName>
    </submittedName>
</protein>
<organism evidence="1 2">
    <name type="scientific">Phoenix dactylifera</name>
    <name type="common">Date palm</name>
    <dbReference type="NCBI Taxonomy" id="42345"/>
    <lineage>
        <taxon>Eukaryota</taxon>
        <taxon>Viridiplantae</taxon>
        <taxon>Streptophyta</taxon>
        <taxon>Embryophyta</taxon>
        <taxon>Tracheophyta</taxon>
        <taxon>Spermatophyta</taxon>
        <taxon>Magnoliopsida</taxon>
        <taxon>Liliopsida</taxon>
        <taxon>Arecaceae</taxon>
        <taxon>Coryphoideae</taxon>
        <taxon>Phoeniceae</taxon>
        <taxon>Phoenix</taxon>
    </lineage>
</organism>
<dbReference type="AlphaFoldDB" id="A0A8B7CFE5"/>